<accession>A0A0F9JQE0</accession>
<evidence type="ECO:0008006" key="2">
    <source>
        <dbReference type="Google" id="ProtNLM"/>
    </source>
</evidence>
<dbReference type="Gene3D" id="1.10.472.170">
    <property type="match status" value="1"/>
</dbReference>
<sequence>MATYKSDNVISLVQDFTRLSCDVCGSIDVTETRAGYVCRSCGIVLEIQRLQYNRPYNDDIIQYAKGLGTTQIGTQRERFISSNSSALNRLNKHNSSKSNEKVVKEKVRIEISRIFTCLDLVGYDDIKQMVYDKFVVVRKKLRSRSKFRNINKLVSVMTYFCLKLRAIPVNAATIIQFSDIGRKEFNAFFLQIRRYLPRLTDKQRQDCITQRILDISETFGLGMPFYYYSKKILDKFWNGIKNTTDNVVAGLVCSIAVLTSYKDQVSVSSICKRLDIKMSTIQVQVSEKIVSKFRVGTFITLIKSAGMLQEIIKRVGLLNSEDVDLKLQEVADGGRVEIILGKVQDIFNGKDTPDYYSFVFADSTCLTEAILQSGSLIDNSELYQPCFEITNFNLMIYKHYNSKGPPVIVC</sequence>
<dbReference type="AlphaFoldDB" id="A0A0F9JQE0"/>
<protein>
    <recommendedName>
        <fullName evidence="2">TFIIB-type domain-containing protein</fullName>
    </recommendedName>
</protein>
<proteinExistence type="predicted"/>
<dbReference type="EMBL" id="LAZR01010863">
    <property type="protein sequence ID" value="KKM64641.1"/>
    <property type="molecule type" value="Genomic_DNA"/>
</dbReference>
<gene>
    <name evidence="1" type="ORF">LCGC14_1499340</name>
</gene>
<name>A0A0F9JQE0_9ZZZZ</name>
<comment type="caution">
    <text evidence="1">The sequence shown here is derived from an EMBL/GenBank/DDBJ whole genome shotgun (WGS) entry which is preliminary data.</text>
</comment>
<evidence type="ECO:0000313" key="1">
    <source>
        <dbReference type="EMBL" id="KKM64641.1"/>
    </source>
</evidence>
<reference evidence="1" key="1">
    <citation type="journal article" date="2015" name="Nature">
        <title>Complex archaea that bridge the gap between prokaryotes and eukaryotes.</title>
        <authorList>
            <person name="Spang A."/>
            <person name="Saw J.H."/>
            <person name="Jorgensen S.L."/>
            <person name="Zaremba-Niedzwiedzka K."/>
            <person name="Martijn J."/>
            <person name="Lind A.E."/>
            <person name="van Eijk R."/>
            <person name="Schleper C."/>
            <person name="Guy L."/>
            <person name="Ettema T.J."/>
        </authorList>
    </citation>
    <scope>NUCLEOTIDE SEQUENCE</scope>
</reference>
<organism evidence="1">
    <name type="scientific">marine sediment metagenome</name>
    <dbReference type="NCBI Taxonomy" id="412755"/>
    <lineage>
        <taxon>unclassified sequences</taxon>
        <taxon>metagenomes</taxon>
        <taxon>ecological metagenomes</taxon>
    </lineage>
</organism>